<evidence type="ECO:0000313" key="2">
    <source>
        <dbReference type="EMBL" id="EKC64734.1"/>
    </source>
</evidence>
<accession>K1TB93</accession>
<organism evidence="2">
    <name type="scientific">human gut metagenome</name>
    <dbReference type="NCBI Taxonomy" id="408170"/>
    <lineage>
        <taxon>unclassified sequences</taxon>
        <taxon>metagenomes</taxon>
        <taxon>organismal metagenomes</taxon>
    </lineage>
</organism>
<dbReference type="PROSITE" id="PS50931">
    <property type="entry name" value="HTH_LYSR"/>
    <property type="match status" value="1"/>
</dbReference>
<dbReference type="GO" id="GO:0003700">
    <property type="term" value="F:DNA-binding transcription factor activity"/>
    <property type="evidence" value="ECO:0007669"/>
    <property type="project" value="InterPro"/>
</dbReference>
<dbReference type="InterPro" id="IPR036388">
    <property type="entry name" value="WH-like_DNA-bd_sf"/>
</dbReference>
<dbReference type="AlphaFoldDB" id="K1TB93"/>
<reference evidence="2" key="1">
    <citation type="journal article" date="2013" name="Environ. Microbiol.">
        <title>Microbiota from the distal guts of lean and obese adolescents exhibit partial functional redundancy besides clear differences in community structure.</title>
        <authorList>
            <person name="Ferrer M."/>
            <person name="Ruiz A."/>
            <person name="Lanza F."/>
            <person name="Haange S.B."/>
            <person name="Oberbach A."/>
            <person name="Till H."/>
            <person name="Bargiela R."/>
            <person name="Campoy C."/>
            <person name="Segura M.T."/>
            <person name="Richter M."/>
            <person name="von Bergen M."/>
            <person name="Seifert J."/>
            <person name="Suarez A."/>
        </authorList>
    </citation>
    <scope>NUCLEOTIDE SEQUENCE</scope>
</reference>
<name>K1TB93_9ZZZZ</name>
<dbReference type="InterPro" id="IPR036390">
    <property type="entry name" value="WH_DNA-bd_sf"/>
</dbReference>
<feature type="domain" description="HTH lysR-type" evidence="1">
    <location>
        <begin position="32"/>
        <end position="70"/>
    </location>
</feature>
<proteinExistence type="predicted"/>
<feature type="non-terminal residue" evidence="2">
    <location>
        <position position="70"/>
    </location>
</feature>
<sequence length="70" mass="7726">MTLSEEKVMDIIKESNISLLSVAYSTRSVGTVSIQRLPVFLSAAEHLNFTRAAEEQCISQTAVSQQIKLL</sequence>
<protein>
    <submittedName>
        <fullName evidence="2">Protein containing Bacterial regulatory protein, LysR domain protein</fullName>
    </submittedName>
</protein>
<dbReference type="InterPro" id="IPR000847">
    <property type="entry name" value="LysR_HTH_N"/>
</dbReference>
<gene>
    <name evidence="2" type="ORF">LEA_10689</name>
</gene>
<dbReference type="EMBL" id="AJWY01007188">
    <property type="protein sequence ID" value="EKC64734.1"/>
    <property type="molecule type" value="Genomic_DNA"/>
</dbReference>
<dbReference type="Gene3D" id="1.10.10.10">
    <property type="entry name" value="Winged helix-like DNA-binding domain superfamily/Winged helix DNA-binding domain"/>
    <property type="match status" value="1"/>
</dbReference>
<comment type="caution">
    <text evidence="2">The sequence shown here is derived from an EMBL/GenBank/DDBJ whole genome shotgun (WGS) entry which is preliminary data.</text>
</comment>
<dbReference type="Pfam" id="PF00126">
    <property type="entry name" value="HTH_1"/>
    <property type="match status" value="1"/>
</dbReference>
<evidence type="ECO:0000259" key="1">
    <source>
        <dbReference type="PROSITE" id="PS50931"/>
    </source>
</evidence>
<dbReference type="SUPFAM" id="SSF46785">
    <property type="entry name" value="Winged helix' DNA-binding domain"/>
    <property type="match status" value="1"/>
</dbReference>